<evidence type="ECO:0000259" key="6">
    <source>
        <dbReference type="PROSITE" id="PS51935"/>
    </source>
</evidence>
<evidence type="ECO:0000256" key="3">
    <source>
        <dbReference type="ARBA" id="ARBA00022801"/>
    </source>
</evidence>
<dbReference type="GO" id="GO:0008234">
    <property type="term" value="F:cysteine-type peptidase activity"/>
    <property type="evidence" value="ECO:0007669"/>
    <property type="project" value="UniProtKB-KW"/>
</dbReference>
<keyword evidence="4" id="KW-0788">Thiol protease</keyword>
<dbReference type="SUPFAM" id="SSF54001">
    <property type="entry name" value="Cysteine proteinases"/>
    <property type="match status" value="1"/>
</dbReference>
<dbReference type="InterPro" id="IPR051794">
    <property type="entry name" value="PG_Endopeptidase_C40"/>
</dbReference>
<name>A0A6I3KS42_9HYPH</name>
<dbReference type="Proteomes" id="UP000440694">
    <property type="component" value="Unassembled WGS sequence"/>
</dbReference>
<dbReference type="PROSITE" id="PS51935">
    <property type="entry name" value="NLPC_P60"/>
    <property type="match status" value="1"/>
</dbReference>
<dbReference type="GO" id="GO:0006508">
    <property type="term" value="P:proteolysis"/>
    <property type="evidence" value="ECO:0007669"/>
    <property type="project" value="UniProtKB-KW"/>
</dbReference>
<accession>A0A6I3KS42</accession>
<dbReference type="InterPro" id="IPR000064">
    <property type="entry name" value="NLP_P60_dom"/>
</dbReference>
<dbReference type="Gene3D" id="3.90.1720.10">
    <property type="entry name" value="endopeptidase domain like (from Nostoc punctiforme)"/>
    <property type="match status" value="1"/>
</dbReference>
<feature type="region of interest" description="Disordered" evidence="5">
    <location>
        <begin position="1"/>
        <end position="24"/>
    </location>
</feature>
<dbReference type="InterPro" id="IPR038765">
    <property type="entry name" value="Papain-like_cys_pep_sf"/>
</dbReference>
<evidence type="ECO:0000313" key="8">
    <source>
        <dbReference type="Proteomes" id="UP000440694"/>
    </source>
</evidence>
<dbReference type="InterPro" id="IPR041382">
    <property type="entry name" value="SH3_16"/>
</dbReference>
<evidence type="ECO:0000256" key="5">
    <source>
        <dbReference type="SAM" id="MobiDB-lite"/>
    </source>
</evidence>
<keyword evidence="2" id="KW-0645">Protease</keyword>
<proteinExistence type="inferred from homology"/>
<reference evidence="7 8" key="1">
    <citation type="submission" date="2019-11" db="EMBL/GenBank/DDBJ databases">
        <title>Identification of a novel strain.</title>
        <authorList>
            <person name="Xu Q."/>
            <person name="Wang G."/>
        </authorList>
    </citation>
    <scope>NUCLEOTIDE SEQUENCE [LARGE SCALE GENOMIC DNA]</scope>
    <source>
        <strain evidence="8">xq</strain>
    </source>
</reference>
<dbReference type="EMBL" id="WMBQ01000002">
    <property type="protein sequence ID" value="MTD95561.1"/>
    <property type="molecule type" value="Genomic_DNA"/>
</dbReference>
<evidence type="ECO:0000256" key="1">
    <source>
        <dbReference type="ARBA" id="ARBA00007074"/>
    </source>
</evidence>
<dbReference type="Pfam" id="PF00877">
    <property type="entry name" value="NLPC_P60"/>
    <property type="match status" value="1"/>
</dbReference>
<dbReference type="PANTHER" id="PTHR47359">
    <property type="entry name" value="PEPTIDOGLYCAN DL-ENDOPEPTIDASE CWLO"/>
    <property type="match status" value="1"/>
</dbReference>
<evidence type="ECO:0000256" key="4">
    <source>
        <dbReference type="ARBA" id="ARBA00022807"/>
    </source>
</evidence>
<comment type="caution">
    <text evidence="7">The sequence shown here is derived from an EMBL/GenBank/DDBJ whole genome shotgun (WGS) entry which is preliminary data.</text>
</comment>
<keyword evidence="3" id="KW-0378">Hydrolase</keyword>
<organism evidence="7 8">
    <name type="scientific">Hyphomicrobium album</name>
    <dbReference type="NCBI Taxonomy" id="2665159"/>
    <lineage>
        <taxon>Bacteria</taxon>
        <taxon>Pseudomonadati</taxon>
        <taxon>Pseudomonadota</taxon>
        <taxon>Alphaproteobacteria</taxon>
        <taxon>Hyphomicrobiales</taxon>
        <taxon>Hyphomicrobiaceae</taxon>
        <taxon>Hyphomicrobium</taxon>
    </lineage>
</organism>
<dbReference type="PANTHER" id="PTHR47359:SF3">
    <property type="entry name" value="NLP_P60 DOMAIN-CONTAINING PROTEIN-RELATED"/>
    <property type="match status" value="1"/>
</dbReference>
<keyword evidence="8" id="KW-1185">Reference proteome</keyword>
<comment type="similarity">
    <text evidence="1">Belongs to the peptidase C40 family.</text>
</comment>
<dbReference type="RefSeq" id="WP_154740094.1">
    <property type="nucleotide sequence ID" value="NZ_WMBQ01000002.1"/>
</dbReference>
<dbReference type="AlphaFoldDB" id="A0A6I3KS42"/>
<dbReference type="Gene3D" id="2.30.30.40">
    <property type="entry name" value="SH3 Domains"/>
    <property type="match status" value="1"/>
</dbReference>
<evidence type="ECO:0000313" key="7">
    <source>
        <dbReference type="EMBL" id="MTD95561.1"/>
    </source>
</evidence>
<gene>
    <name evidence="7" type="ORF">GIW81_14570</name>
</gene>
<evidence type="ECO:0000256" key="2">
    <source>
        <dbReference type="ARBA" id="ARBA00022670"/>
    </source>
</evidence>
<feature type="domain" description="NlpC/P60" evidence="6">
    <location>
        <begin position="173"/>
        <end position="299"/>
    </location>
</feature>
<dbReference type="Pfam" id="PF18348">
    <property type="entry name" value="SH3_16"/>
    <property type="match status" value="1"/>
</dbReference>
<protein>
    <submittedName>
        <fullName evidence="7">Peptidase P60</fullName>
    </submittedName>
</protein>
<sequence>MSDADTETSAAPPPPPAAGLDPRRHAFRPDLAAESLYGKVSAPRYAEATPAQVVRASVPLRLRPSPTCGFETEALFGETVDVYDIRDGWAWVQLTRDRYVGYVPADSLSEDIDPTTHRVRSLGTFVYPVPDIKSPPIMHLSLNSELCIASADERFMMLKGGGFVVTRHVAERGRRAPDFVELAERFIGTPYLWGGRTRLGIDCSGLVQVTLEAAGIAAPRDTDMQQAELGTEVAIPDVLDGMQRGDLIYWKGHVGIMADSVTLVHANAHHMQVVAETLPEAIERIAKLGAEIAAVKRLPALSGS</sequence>